<keyword evidence="8" id="KW-1185">Reference proteome</keyword>
<evidence type="ECO:0000256" key="2">
    <source>
        <dbReference type="ARBA" id="ARBA00022475"/>
    </source>
</evidence>
<feature type="transmembrane region" description="Helical" evidence="6">
    <location>
        <begin position="277"/>
        <end position="303"/>
    </location>
</feature>
<evidence type="ECO:0000256" key="3">
    <source>
        <dbReference type="ARBA" id="ARBA00022692"/>
    </source>
</evidence>
<evidence type="ECO:0000313" key="8">
    <source>
        <dbReference type="Proteomes" id="UP000825123"/>
    </source>
</evidence>
<feature type="transmembrane region" description="Helical" evidence="6">
    <location>
        <begin position="52"/>
        <end position="71"/>
    </location>
</feature>
<evidence type="ECO:0000256" key="4">
    <source>
        <dbReference type="ARBA" id="ARBA00022989"/>
    </source>
</evidence>
<dbReference type="AlphaFoldDB" id="A0A8D5U992"/>
<feature type="transmembrane region" description="Helical" evidence="6">
    <location>
        <begin position="377"/>
        <end position="401"/>
    </location>
</feature>
<accession>A0A8D5U992</accession>
<dbReference type="RefSeq" id="WP_221288418.1">
    <property type="nucleotide sequence ID" value="NZ_AP024597.1"/>
</dbReference>
<evidence type="ECO:0000313" key="7">
    <source>
        <dbReference type="EMBL" id="BCU71592.1"/>
    </source>
</evidence>
<dbReference type="GO" id="GO:0022857">
    <property type="term" value="F:transmembrane transporter activity"/>
    <property type="evidence" value="ECO:0007669"/>
    <property type="project" value="InterPro"/>
</dbReference>
<dbReference type="PANTHER" id="PTHR42770">
    <property type="entry name" value="AMINO ACID TRANSPORTER-RELATED"/>
    <property type="match status" value="1"/>
</dbReference>
<feature type="transmembrane region" description="Helical" evidence="6">
    <location>
        <begin position="24"/>
        <end position="46"/>
    </location>
</feature>
<feature type="transmembrane region" description="Helical" evidence="6">
    <location>
        <begin position="454"/>
        <end position="478"/>
    </location>
</feature>
<name>A0A8D5U992_9CREN</name>
<keyword evidence="5 6" id="KW-0472">Membrane</keyword>
<reference evidence="7 8" key="1">
    <citation type="submission" date="2021-04" db="EMBL/GenBank/DDBJ databases">
        <title>Complete genome sequence of Stygiolobus sp. KN-1.</title>
        <authorList>
            <person name="Nakamura K."/>
            <person name="Sakai H."/>
            <person name="Kurosawa N."/>
        </authorList>
    </citation>
    <scope>NUCLEOTIDE SEQUENCE [LARGE SCALE GENOMIC DNA]</scope>
    <source>
        <strain evidence="7 8">KN-1</strain>
    </source>
</reference>
<dbReference type="PANTHER" id="PTHR42770:SF7">
    <property type="entry name" value="MEMBRANE PROTEIN"/>
    <property type="match status" value="1"/>
</dbReference>
<gene>
    <name evidence="7" type="ORF">KN1_28890</name>
</gene>
<feature type="transmembrane region" description="Helical" evidence="6">
    <location>
        <begin position="178"/>
        <end position="198"/>
    </location>
</feature>
<dbReference type="Proteomes" id="UP000825123">
    <property type="component" value="Chromosome"/>
</dbReference>
<feature type="transmembrane region" description="Helical" evidence="6">
    <location>
        <begin position="407"/>
        <end position="427"/>
    </location>
</feature>
<organism evidence="7 8">
    <name type="scientific">Stygiolobus caldivivus</name>
    <dbReference type="NCBI Taxonomy" id="2824673"/>
    <lineage>
        <taxon>Archaea</taxon>
        <taxon>Thermoproteota</taxon>
        <taxon>Thermoprotei</taxon>
        <taxon>Sulfolobales</taxon>
        <taxon>Sulfolobaceae</taxon>
        <taxon>Stygiolobus</taxon>
    </lineage>
</organism>
<evidence type="ECO:0000256" key="1">
    <source>
        <dbReference type="ARBA" id="ARBA00004651"/>
    </source>
</evidence>
<feature type="transmembrane region" description="Helical" evidence="6">
    <location>
        <begin position="238"/>
        <end position="256"/>
    </location>
</feature>
<feature type="transmembrane region" description="Helical" evidence="6">
    <location>
        <begin position="490"/>
        <end position="511"/>
    </location>
</feature>
<sequence length="533" mass="57631">MSQGKKLFIRESSGLVRQMGAKHAFAKVLALIVPISLYYTLIYSPAIPAANWYIGITIAPIIALPIFLVYLKLAEYIPRSSGEYIYISRIIGPLPATIQGMANIISTPLLAAILSQIEVSAGIGPAFQIIGLAFKNSALFNLGTEILSNPDYFFLASLVSLVLMWIVSISPQKIMANFLFAIATMQVVGAILIIGLFAQGRTAFVNDFNKFSSTFSGPNYQDLYSQGLSYYSPYTDPLQTFVFAILMLMWLFVWFFGPSYFAGEYKQATRSLKVGMLIGYGIATALIIGLTVYTATTMGIPFFNEVALNGWGSSNPVSASEGYIAWAGVMVVSSPILALLVGVLNIGIQFVAGPLSLAIPARVMLAMAFDRILPEKLAYVNPTTQSPLIASGVALALGVFFEYATQFLGFAVSTIALIAVLFIYQFLQATISATVAGIKGIPSVELSQKEKKELLITGIISSAVLVIAVITAIGYALINSLYNSMVLAGNLPLNLTLIAIIPIIGVITYYISKYYRQKEGVDLKLVFTEIPPE</sequence>
<feature type="transmembrane region" description="Helical" evidence="6">
    <location>
        <begin position="109"/>
        <end position="132"/>
    </location>
</feature>
<dbReference type="KEGG" id="csty:KN1_28890"/>
<keyword evidence="2" id="KW-1003">Cell membrane</keyword>
<comment type="subcellular location">
    <subcellularLocation>
        <location evidence="1">Cell membrane</location>
        <topology evidence="1">Multi-pass membrane protein</topology>
    </subcellularLocation>
</comment>
<dbReference type="Gene3D" id="1.20.1740.10">
    <property type="entry name" value="Amino acid/polyamine transporter I"/>
    <property type="match status" value="1"/>
</dbReference>
<dbReference type="Pfam" id="PF13520">
    <property type="entry name" value="AA_permease_2"/>
    <property type="match status" value="1"/>
</dbReference>
<keyword evidence="3 6" id="KW-0812">Transmembrane</keyword>
<proteinExistence type="predicted"/>
<dbReference type="InterPro" id="IPR050367">
    <property type="entry name" value="APC_superfamily"/>
</dbReference>
<keyword evidence="4 6" id="KW-1133">Transmembrane helix</keyword>
<dbReference type="InterPro" id="IPR002293">
    <property type="entry name" value="AA/rel_permease1"/>
</dbReference>
<dbReference type="GeneID" id="66164603"/>
<dbReference type="EMBL" id="AP024597">
    <property type="protein sequence ID" value="BCU71592.1"/>
    <property type="molecule type" value="Genomic_DNA"/>
</dbReference>
<evidence type="ECO:0000256" key="5">
    <source>
        <dbReference type="ARBA" id="ARBA00023136"/>
    </source>
</evidence>
<dbReference type="GO" id="GO:0005886">
    <property type="term" value="C:plasma membrane"/>
    <property type="evidence" value="ECO:0007669"/>
    <property type="project" value="UniProtKB-SubCell"/>
</dbReference>
<feature type="transmembrane region" description="Helical" evidence="6">
    <location>
        <begin position="152"/>
        <end position="171"/>
    </location>
</feature>
<evidence type="ECO:0000256" key="6">
    <source>
        <dbReference type="SAM" id="Phobius"/>
    </source>
</evidence>
<protein>
    <submittedName>
        <fullName evidence="7">Amino acid permease</fullName>
    </submittedName>
</protein>
<feature type="transmembrane region" description="Helical" evidence="6">
    <location>
        <begin position="323"/>
        <end position="356"/>
    </location>
</feature>
<dbReference type="PIRSF" id="PIRSF006060">
    <property type="entry name" value="AA_transporter"/>
    <property type="match status" value="1"/>
</dbReference>